<dbReference type="InterPro" id="IPR051712">
    <property type="entry name" value="ARTD-AVP"/>
</dbReference>
<evidence type="ECO:0000313" key="2">
    <source>
        <dbReference type="EMBL" id="CDJ49830.1"/>
    </source>
</evidence>
<dbReference type="PANTHER" id="PTHR45740">
    <property type="entry name" value="POLY [ADP-RIBOSE] POLYMERASE"/>
    <property type="match status" value="1"/>
</dbReference>
<dbReference type="EMBL" id="HG711880">
    <property type="protein sequence ID" value="CDJ49830.1"/>
    <property type="molecule type" value="Genomic_DNA"/>
</dbReference>
<feature type="compositionally biased region" description="Polar residues" evidence="1">
    <location>
        <begin position="1093"/>
        <end position="1104"/>
    </location>
</feature>
<protein>
    <recommendedName>
        <fullName evidence="4">PARP catalytic domain-containing protein</fullName>
    </recommendedName>
</protein>
<keyword evidence="3" id="KW-1185">Reference proteome</keyword>
<dbReference type="Proteomes" id="UP000030750">
    <property type="component" value="Unassembled WGS sequence"/>
</dbReference>
<accession>U6LPW3</accession>
<evidence type="ECO:0008006" key="4">
    <source>
        <dbReference type="Google" id="ProtNLM"/>
    </source>
</evidence>
<evidence type="ECO:0000256" key="1">
    <source>
        <dbReference type="SAM" id="MobiDB-lite"/>
    </source>
</evidence>
<reference evidence="2" key="1">
    <citation type="submission" date="2013-10" db="EMBL/GenBank/DDBJ databases">
        <title>Genomic analysis of the causative agents of coccidiosis in chickens.</title>
        <authorList>
            <person name="Reid A.J."/>
            <person name="Blake D."/>
            <person name="Billington K."/>
            <person name="Browne H."/>
            <person name="Dunn M."/>
            <person name="Hung S."/>
            <person name="Kawahara F."/>
            <person name="Miranda-Saavedra D."/>
            <person name="Mourier T."/>
            <person name="Nagra H."/>
            <person name="Otto T.D."/>
            <person name="Rawlings N."/>
            <person name="Sanchez A."/>
            <person name="Sanders M."/>
            <person name="Subramaniam C."/>
            <person name="Tay Y."/>
            <person name="Dear P."/>
            <person name="Doerig C."/>
            <person name="Gruber A."/>
            <person name="Parkinson J."/>
            <person name="Shirley M."/>
            <person name="Wan K.L."/>
            <person name="Berriman M."/>
            <person name="Tomley F."/>
            <person name="Pain A."/>
        </authorList>
    </citation>
    <scope>NUCLEOTIDE SEQUENCE [LARGE SCALE GENOMIC DNA]</scope>
    <source>
        <strain evidence="2">Houghton</strain>
    </source>
</reference>
<dbReference type="PANTHER" id="PTHR45740:SF2">
    <property type="entry name" value="POLY [ADP-RIBOSE] POLYMERASE"/>
    <property type="match status" value="1"/>
</dbReference>
<reference evidence="2" key="2">
    <citation type="submission" date="2013-10" db="EMBL/GenBank/DDBJ databases">
        <authorList>
            <person name="Aslett M."/>
        </authorList>
    </citation>
    <scope>NUCLEOTIDE SEQUENCE [LARGE SCALE GENOMIC DNA]</scope>
    <source>
        <strain evidence="2">Houghton</strain>
    </source>
</reference>
<sequence length="1315" mass="141017">MGASQSKKQVGRFGLRGSRITSLHERRSWLLATTEPSNHCDYPHRKSCRRYSNRQRERRRRLQRAWLCYKGRLPPPAPSDGQVGSSVPTPWLDMPQGGSVGYLRERPAAQAQSASSGNVAEADGSGTGCGDVDCSRNHEEFRARPWQVSAYVQKGGPLCLAYANCLEYMEEDVIAALIHHPLPNEGLALIYRSCCTVPLPVEPTLEPSADVLGYVFPGTFFKVLDLRAHIAQTSYLLRLKTAEGWLTGASLHMIRLSQPARVSALRAAHEEVGSSRFRHRVSGFVKVSAAVANRQQAWDPTLGQSRTRSSSAPDNIRIAVDGDGEKDGLVELEDALSTTWGTVYACRATRFLSFQECARLAEERTSYNSLGKLITTASMHKLEAAVHDATKSQFSNAGSLRVEPTPCLNRLQSINSDSSRIVTRSSIRVGGLSPLEHSFLLFRVVGAHAVPVSATPHLGSPIVGRLLRGQVFPVLDACLVSCVQSCGSLQAVDDCMIAGLGTSGIGDNDKLHAVPLASLCDGLIERVDECEVTYDRPVLYEIVADGYLVNVRPALEIEGQVRRTLPPATLVEVYERKINAEGLVRLRLIDGWINERRKSSGETGFLFAARTVDRRAETFRRHLTAVGLLLPALCSSDHRVRTAAASWVAANATQSLIASSALMEAVDTDLVNSAMRPCTCCFCKGHQGDRDPLSAEYPPSICGTNSPRRSCLVSSKEAASRLNEPERSKRNILGCAGRMTVSGDSRQGITASSGVHSLKPLAAKDLLLAESPVVKSPSSIGSVWPTLAPRIDKDDRSNTFASGGSGGGLAHVPLPLRDNECSSGVCHRGRCFFEDVESILGTSGNNGGGSGNHEKPAGPWISLFSLLKAASALPGELASQPVRCSQCSNIQEVLLELLTGQSEHRESVPPCAVYRPPVGSFMCPSNNTSVSVGKSQQHALLESYRPYLVVKDGKLTLGNPNRFNSFSFHQPPIFVANLNEYFLFHGCTEERAGLIALSGFDFRRGGENGGKLFGIGTYFSPHASKADLYTRPNDLSAKATGPSPLSAVTFHISLPTLPFLPARTTQKPLVGAPPASAVLTSISSNMGTGGNSVGTASHSTSKTGGNLRFGKGGWLASGKASANAAHTASGSSPPVPTVGPLKKDKEKGRFRAVCAKLTRQSRRANTSRSKDSSASGQVVNSQKHSNSLPASLHQKIDITGGNVQPAGAKGPHPSAVSSAPQPITRCLLLARVCLGEVFKALSPMPEARMPPNKPNSTTAKLAYDSVMAECRTRGGVVDGVEFVVFERSQALPEFVITYSHAAHCQCAECHRQAPQ</sequence>
<proteinExistence type="predicted"/>
<dbReference type="OrthoDB" id="9514740at2759"/>
<feature type="compositionally biased region" description="Polar residues" evidence="1">
    <location>
        <begin position="1163"/>
        <end position="1189"/>
    </location>
</feature>
<dbReference type="GO" id="GO:0003950">
    <property type="term" value="F:NAD+ poly-ADP-ribosyltransferase activity"/>
    <property type="evidence" value="ECO:0007669"/>
    <property type="project" value="TreeGrafter"/>
</dbReference>
<dbReference type="VEuPathDB" id="ToxoDB:EBH_0070240"/>
<dbReference type="GO" id="GO:1990404">
    <property type="term" value="F:NAD+-protein mono-ADP-ribosyltransferase activity"/>
    <property type="evidence" value="ECO:0007669"/>
    <property type="project" value="TreeGrafter"/>
</dbReference>
<dbReference type="SUPFAM" id="SSF56399">
    <property type="entry name" value="ADP-ribosylation"/>
    <property type="match status" value="1"/>
</dbReference>
<dbReference type="Gene3D" id="3.90.228.10">
    <property type="match status" value="2"/>
</dbReference>
<evidence type="ECO:0000313" key="3">
    <source>
        <dbReference type="Proteomes" id="UP000030750"/>
    </source>
</evidence>
<organism evidence="2 3">
    <name type="scientific">Eimeria brunetti</name>
    <dbReference type="NCBI Taxonomy" id="51314"/>
    <lineage>
        <taxon>Eukaryota</taxon>
        <taxon>Sar</taxon>
        <taxon>Alveolata</taxon>
        <taxon>Apicomplexa</taxon>
        <taxon>Conoidasida</taxon>
        <taxon>Coccidia</taxon>
        <taxon>Eucoccidiorida</taxon>
        <taxon>Eimeriorina</taxon>
        <taxon>Eimeriidae</taxon>
        <taxon>Eimeria</taxon>
    </lineage>
</organism>
<feature type="region of interest" description="Disordered" evidence="1">
    <location>
        <begin position="1089"/>
        <end position="1189"/>
    </location>
</feature>
<dbReference type="GO" id="GO:0005634">
    <property type="term" value="C:nucleus"/>
    <property type="evidence" value="ECO:0007669"/>
    <property type="project" value="TreeGrafter"/>
</dbReference>
<gene>
    <name evidence="2" type="ORF">EBH_0070240</name>
</gene>
<name>U6LPW3_9EIME</name>
<feature type="region of interest" description="Disordered" evidence="1">
    <location>
        <begin position="106"/>
        <end position="126"/>
    </location>
</feature>